<evidence type="ECO:0000256" key="1">
    <source>
        <dbReference type="ARBA" id="ARBA00022729"/>
    </source>
</evidence>
<protein>
    <submittedName>
        <fullName evidence="3">Uncharacterized protein</fullName>
    </submittedName>
</protein>
<organism evidence="3 4">
    <name type="scientific">Verminephrobacter aporrectodeae subsp. tuberculatae</name>
    <dbReference type="NCBI Taxonomy" id="1110392"/>
    <lineage>
        <taxon>Bacteria</taxon>
        <taxon>Pseudomonadati</taxon>
        <taxon>Pseudomonadota</taxon>
        <taxon>Betaproteobacteria</taxon>
        <taxon>Burkholderiales</taxon>
        <taxon>Comamonadaceae</taxon>
        <taxon>Verminephrobacter</taxon>
    </lineage>
</organism>
<proteinExistence type="predicted"/>
<evidence type="ECO:0000313" key="3">
    <source>
        <dbReference type="EMBL" id="MCW5323078.1"/>
    </source>
</evidence>
<dbReference type="Gene3D" id="2.60.40.1220">
    <property type="match status" value="3"/>
</dbReference>
<feature type="region of interest" description="Disordered" evidence="2">
    <location>
        <begin position="2298"/>
        <end position="2363"/>
    </location>
</feature>
<comment type="caution">
    <text evidence="3">The sequence shown here is derived from an EMBL/GenBank/DDBJ whole genome shotgun (WGS) entry which is preliminary data.</text>
</comment>
<gene>
    <name evidence="3" type="ORF">D5039_18615</name>
</gene>
<keyword evidence="4" id="KW-1185">Reference proteome</keyword>
<keyword evidence="1" id="KW-0732">Signal</keyword>
<accession>A0ABT3KXM3</accession>
<dbReference type="InterPro" id="IPR053784">
    <property type="entry name" value="Choice_anch_U_dom"/>
</dbReference>
<dbReference type="NCBIfam" id="TIGR02059">
    <property type="entry name" value="swm_rep_I"/>
    <property type="match status" value="20"/>
</dbReference>
<evidence type="ECO:0000313" key="4">
    <source>
        <dbReference type="Proteomes" id="UP001208935"/>
    </source>
</evidence>
<dbReference type="InterPro" id="IPR028059">
    <property type="entry name" value="SWM_rpt"/>
</dbReference>
<name>A0ABT3KXM3_9BURK</name>
<reference evidence="4" key="1">
    <citation type="submission" date="2023-07" db="EMBL/GenBank/DDBJ databases">
        <title>Verminephrobacter genomes.</title>
        <authorList>
            <person name="Lund M.B."/>
        </authorList>
    </citation>
    <scope>NUCLEOTIDE SEQUENCE [LARGE SCALE GENOMIC DNA]</scope>
    <source>
        <strain evidence="4">AtM5-05</strain>
    </source>
</reference>
<sequence length="2528" mass="253965">MATSPAATTTTPGTDTVAPLFLSATVNADQLVLTYTEANTLDPAALSGSAGFTVSSTGTAITVSSAVVNATAKTVTLTLSRAVTSSEVVNVSYTKPTSGAVVQDAAGNDAADLSSQAVTNNTPNPAAPQLITTADDRPQVREQENVLLQFSHQENPFDTSHGPAKTDFTVLVDGVPNVVTDIVMGDTSAATLLTLILTTPVQHGQKVTVSYRDNTPDDGNGIRDTAGNSLNSILTTEVVNKLEDRRAPELITTGDTRRPKVTGDQLVLSYEDSSNLQGRTFADNAGFTVSTTAGTTITVTGAVVNSTAKTVTLTLSRAVTHEETVSVSYTRPAAGHTVQDTANNGADDFRNQAVTNNTPAAADTTAPVINTAVVNGDQLVLTYTEASILGLDATNTAPATAYTVSSASGVAISVNGVTVNAADKTVTLALSRAVDRTEVVSVNYTKPATGNNVLQDAAGNDAANLTSQAVTNNTTADETAPVFSTAVVSGNSLTLTYTEASILGLDATNTAPATAYTVSSASGPAISVNGVTVNAADKTVTLALSRAVDRTEVVSVNYTKPATGNNVLQDAAGNDAANLTSQAVTNNTTADETAPVFSTAVVSGNSLTLTYTEASILGLDATNTAPAAAYTVSSASGVAISVNGVTVNAADKTVTLALSRAVDRNEVVSVNYTKPATGNNVLQDAAGNDAANLTSQAVTNNTTADETAPVFLSASVSGNSLTLTYTEASILGLDATNTAPATAYAVSSASGVAISVNGVTVNAADKTVTLALSRAVDRNEVVSVNYTKPATGNNVLQDAAGNDAVNLTNQAVTNNTTADETAPVFLSASVSGRSLTLTYTEASILGLDATNTAPATAYTVSSASGPAISVNGVTVNAADKTVTLALSRAVDRNEVVSVNYTKPATGNNVLQDAAGNDAANLTSQAVTNNTTADETAPVFLSASVSGNSLTLTYTEASILGLDATNTAPATAYTVSSASGPAISVNGVTVNAADKTVTLALSRAVDRIETLSVSYTKPATGNAVIQDAAGNDADNLTSQAVANNTAADTTAPVLSTATVSGRSLTLTYTEASSLGLDATNTASAAAFAVSSSSGLAITVNNAAVNATDKTVTLTLSRAVDKIETLSVSYTKPATGNAVIQDAAGNDAANLTSQAVANTTTADTTAPVLSTATVSGRSLTLTYTEASSLGLDATNTASAAAFAVSSSSGLAITVNNAAVNATDKTVTLTLSRAVDRIETLSVSYTKPATGNAVIQDAAGNDADNLTNQTVANTTTADTTAPVLSTATVSGRSLTLTYTEASSLGLDATHTAPATAFTVNSANGVAITVNNVTVNATSKTVTLTLSRAVDRNEVVTVNYTRPAADDNNVLQDAAGNDAANLTDQAVTNESSADTTAPVLSTATVNGRSLTLTYTEASSLGLDATNTAGAAAFAVSSSSGLVITVNNAAVNATDKTVTLTLSRAVDRIETLSVSYTKPTTGNDVLQDAAGNDAANLTSQAVTNNTTADTTAPAFSTATVNGQTLVLSYDDASVLGLDAAHTAPAAAYTVSSNRGVAITVNTVTVNAADKTVTLALSRAVDRIETLSVSYTKPTTGNDVLQDAAGNDAANLTSQAVTNNTAADTTAPAFSTATVNGQTLVLSYDDASVLGLDATNTAPAAAFAVSSNRGVAITVNTVTVNAADKTVTLTLSRAVDRIETLSVSYTKPATGNDVLQDAAGNDADNLTSQAVTNNTTADTTAPAFSTATVNGSSLTLTYTEASSLGLDATNTAPAAAFAVSSNRGVAITVNTVTVNAADKTVTLALSRAVDRIETLSVSYTKPATGNAVIQDAAGNDAANLTSQAVTNNTAADTTVPVLSTATVNGQTLVLSYTDASALGLDATNTAPAAAFAVSSNSRLAITVNSVTVNAADKTVTLALGRAVDRIETLSVSYTKPTTGNAVIQDAAGNDAVNLTNQTVTNNTTADTTAPVLSSATVNGQTLVLSYTDASVLGLDAAHTASAAAYAVSSNRDVAITVNNVVVDSLARTVTLTLSRAVDSIETLTVSYTRPTTGNDVLQDAAGNDADNLTNQAAVNNTAADDTAPVINSAAVHGHSLVLSYTEASSLGLDTANTASAAAFTVLVNGVRNTVTAVSVDATAKTVTLTLTDAVTGGESVTVAYTKPTTGKAVIRDAAGNAATSFPAMEVANARDTTPPALVRTGTSAPRVNGNQLVLTFTEANALDARHIPAPGAFAVLVSGVLNTVTAVAVDAAAKTVTLTLSTAVAYGQSVSVSYTDPTPSDNANAIQDNAGNDAATFTEQKVTNDTAASSGSGGGGGSGGGSTDRAPDGDADGVSNDVEDRVPGLARPDGSPSVAGDGNGDGIKDSAQTSVSSISVTTAGTSAKTYATLTAGGQNGKPGADHDTHITKLEEKAAPADMPRALEAPIGLTNFQAKLAANTHTEDFSLYVDAAQGINGYWMKGAAGTWVNLASEPYGGKMVLEGGRLRLDFRLEDGGTYDTDGQANGNITGSGAAAHMPLSIVGQMSDPGSNDFWL</sequence>
<dbReference type="InterPro" id="IPR011801">
    <property type="entry name" value="Swm_rep_I_cyn"/>
</dbReference>
<dbReference type="Proteomes" id="UP001208935">
    <property type="component" value="Unassembled WGS sequence"/>
</dbReference>
<dbReference type="Pfam" id="PF13753">
    <property type="entry name" value="SWM_repeat"/>
    <property type="match status" value="20"/>
</dbReference>
<dbReference type="EMBL" id="QZCW01000003">
    <property type="protein sequence ID" value="MCW5323078.1"/>
    <property type="molecule type" value="Genomic_DNA"/>
</dbReference>
<feature type="compositionally biased region" description="Gly residues" evidence="2">
    <location>
        <begin position="2305"/>
        <end position="2316"/>
    </location>
</feature>
<evidence type="ECO:0000256" key="2">
    <source>
        <dbReference type="SAM" id="MobiDB-lite"/>
    </source>
</evidence>
<dbReference type="RefSeq" id="WP_265283097.1">
    <property type="nucleotide sequence ID" value="NZ_QZCW01000003.1"/>
</dbReference>
<dbReference type="InterPro" id="IPR014755">
    <property type="entry name" value="Cu-Rt/internalin_Ig-like"/>
</dbReference>
<dbReference type="NCBIfam" id="NF041766">
    <property type="entry name" value="choice_anch_U"/>
    <property type="match status" value="1"/>
</dbReference>